<dbReference type="InterPro" id="IPR028098">
    <property type="entry name" value="Glyco_trans_4-like_N"/>
</dbReference>
<dbReference type="RefSeq" id="WP_243995350.1">
    <property type="nucleotide sequence ID" value="NZ_JALHLE010000027.1"/>
</dbReference>
<dbReference type="EC" id="2.4.-.-" evidence="3"/>
<dbReference type="Gene3D" id="3.40.50.2000">
    <property type="entry name" value="Glycogen Phosphorylase B"/>
    <property type="match status" value="2"/>
</dbReference>
<evidence type="ECO:0000313" key="3">
    <source>
        <dbReference type="EMBL" id="MCJ2180021.1"/>
    </source>
</evidence>
<keyword evidence="3" id="KW-0328">Glycosyltransferase</keyword>
<keyword evidence="4" id="KW-1185">Reference proteome</keyword>
<dbReference type="PANTHER" id="PTHR45947:SF3">
    <property type="entry name" value="SULFOQUINOVOSYL TRANSFERASE SQD2"/>
    <property type="match status" value="1"/>
</dbReference>
<reference evidence="3" key="1">
    <citation type="submission" date="2022-03" db="EMBL/GenBank/DDBJ databases">
        <title>Identification of a novel bacterium isolated from mangrove sediments.</title>
        <authorList>
            <person name="Pan X."/>
        </authorList>
    </citation>
    <scope>NUCLEOTIDE SEQUENCE</scope>
    <source>
        <strain evidence="3">B2580</strain>
    </source>
</reference>
<keyword evidence="3" id="KW-0808">Transferase</keyword>
<evidence type="ECO:0000313" key="4">
    <source>
        <dbReference type="Proteomes" id="UP001162880"/>
    </source>
</evidence>
<dbReference type="Pfam" id="PF00534">
    <property type="entry name" value="Glycos_transf_1"/>
    <property type="match status" value="1"/>
</dbReference>
<organism evidence="3 4">
    <name type="scientific">Novosphingobium album</name>
    <name type="common">ex Hu et al. 2023</name>
    <dbReference type="NCBI Taxonomy" id="2930093"/>
    <lineage>
        <taxon>Bacteria</taxon>
        <taxon>Pseudomonadati</taxon>
        <taxon>Pseudomonadota</taxon>
        <taxon>Alphaproteobacteria</taxon>
        <taxon>Sphingomonadales</taxon>
        <taxon>Sphingomonadaceae</taxon>
        <taxon>Novosphingobium</taxon>
    </lineage>
</organism>
<dbReference type="EMBL" id="JALHLE010000027">
    <property type="protein sequence ID" value="MCJ2180021.1"/>
    <property type="molecule type" value="Genomic_DNA"/>
</dbReference>
<dbReference type="Proteomes" id="UP001162880">
    <property type="component" value="Unassembled WGS sequence"/>
</dbReference>
<accession>A0ABT0B4L3</accession>
<dbReference type="PANTHER" id="PTHR45947">
    <property type="entry name" value="SULFOQUINOVOSYL TRANSFERASE SQD2"/>
    <property type="match status" value="1"/>
</dbReference>
<proteinExistence type="predicted"/>
<dbReference type="SUPFAM" id="SSF53756">
    <property type="entry name" value="UDP-Glycosyltransferase/glycogen phosphorylase"/>
    <property type="match status" value="1"/>
</dbReference>
<sequence>MMRPTSFRSAKVALVHYWLVSMRGGERVLEGLLDLFPGADVFTHVYDPARMSEKIRAAHVRETFIGRLPGARKHYQKYLPLMPMALEELDLRAYDLVISSESGPAKGVITRPDALHLCYCHSPMRYLWDHYPDYKASAGRLSRMAMPAMFHRLRQWDVSSASRVDGIIANSSFIARRVRKVWGREAAVVHPPVAVEEFRPSAQVTGRYLWVSQMTPYKRADLALEAFNRLGVPALMVGDGEMFKSISARAGPNVEVRRRLSFAELQEAYATCRALVFTPEEDFGIVPVEANAAGRPVIAYGRGGVTDSIVDGKTGLFFRDQTADALCEAMNRFEQWLPRFRAEDATANAARFSREAFAAGFLAALDTCSQRQMQQVA</sequence>
<dbReference type="InterPro" id="IPR050194">
    <property type="entry name" value="Glycosyltransferase_grp1"/>
</dbReference>
<protein>
    <submittedName>
        <fullName evidence="3">Glycosyltransferase</fullName>
        <ecNumber evidence="3">2.4.-.-</ecNumber>
    </submittedName>
</protein>
<comment type="caution">
    <text evidence="3">The sequence shown here is derived from an EMBL/GenBank/DDBJ whole genome shotgun (WGS) entry which is preliminary data.</text>
</comment>
<dbReference type="InterPro" id="IPR001296">
    <property type="entry name" value="Glyco_trans_1"/>
</dbReference>
<dbReference type="GO" id="GO:0016757">
    <property type="term" value="F:glycosyltransferase activity"/>
    <property type="evidence" value="ECO:0007669"/>
    <property type="project" value="UniProtKB-KW"/>
</dbReference>
<evidence type="ECO:0000259" key="2">
    <source>
        <dbReference type="Pfam" id="PF13439"/>
    </source>
</evidence>
<feature type="domain" description="Glycosyltransferase subfamily 4-like N-terminal" evidence="2">
    <location>
        <begin position="23"/>
        <end position="196"/>
    </location>
</feature>
<gene>
    <name evidence="3" type="ORF">MTR64_15735</name>
</gene>
<evidence type="ECO:0000259" key="1">
    <source>
        <dbReference type="Pfam" id="PF00534"/>
    </source>
</evidence>
<dbReference type="Pfam" id="PF13439">
    <property type="entry name" value="Glyco_transf_4"/>
    <property type="match status" value="1"/>
</dbReference>
<name>A0ABT0B4L3_9SPHN</name>
<feature type="domain" description="Glycosyl transferase family 1" evidence="1">
    <location>
        <begin position="209"/>
        <end position="334"/>
    </location>
</feature>